<accession>A0AAW1K0K1</accession>
<dbReference type="Proteomes" id="UP001458880">
    <property type="component" value="Unassembled WGS sequence"/>
</dbReference>
<evidence type="ECO:0000313" key="2">
    <source>
        <dbReference type="Proteomes" id="UP001458880"/>
    </source>
</evidence>
<proteinExistence type="predicted"/>
<reference evidence="1 2" key="1">
    <citation type="journal article" date="2024" name="BMC Genomics">
        <title>De novo assembly and annotation of Popillia japonica's genome with initial clues to its potential as an invasive pest.</title>
        <authorList>
            <person name="Cucini C."/>
            <person name="Boschi S."/>
            <person name="Funari R."/>
            <person name="Cardaioli E."/>
            <person name="Iannotti N."/>
            <person name="Marturano G."/>
            <person name="Paoli F."/>
            <person name="Bruttini M."/>
            <person name="Carapelli A."/>
            <person name="Frati F."/>
            <person name="Nardi F."/>
        </authorList>
    </citation>
    <scope>NUCLEOTIDE SEQUENCE [LARGE SCALE GENOMIC DNA]</scope>
    <source>
        <strain evidence="1">DMR45628</strain>
    </source>
</reference>
<evidence type="ECO:0000313" key="1">
    <source>
        <dbReference type="EMBL" id="KAK9710920.1"/>
    </source>
</evidence>
<organism evidence="1 2">
    <name type="scientific">Popillia japonica</name>
    <name type="common">Japanese beetle</name>
    <dbReference type="NCBI Taxonomy" id="7064"/>
    <lineage>
        <taxon>Eukaryota</taxon>
        <taxon>Metazoa</taxon>
        <taxon>Ecdysozoa</taxon>
        <taxon>Arthropoda</taxon>
        <taxon>Hexapoda</taxon>
        <taxon>Insecta</taxon>
        <taxon>Pterygota</taxon>
        <taxon>Neoptera</taxon>
        <taxon>Endopterygota</taxon>
        <taxon>Coleoptera</taxon>
        <taxon>Polyphaga</taxon>
        <taxon>Scarabaeiformia</taxon>
        <taxon>Scarabaeidae</taxon>
        <taxon>Rutelinae</taxon>
        <taxon>Popillia</taxon>
    </lineage>
</organism>
<keyword evidence="2" id="KW-1185">Reference proteome</keyword>
<sequence>MYGAGRSSMFHNSGSISYLVPICGKKGQFLHNAASCCSTILDRYRIWYLFVGRKVNSYTTQLVADRKTVKLKGGEGWYQILEQNLIKRRRGLVPDFGTKSTATLQLAA</sequence>
<gene>
    <name evidence="1" type="ORF">QE152_g25751</name>
</gene>
<dbReference type="AlphaFoldDB" id="A0AAW1K0K1"/>
<comment type="caution">
    <text evidence="1">The sequence shown here is derived from an EMBL/GenBank/DDBJ whole genome shotgun (WGS) entry which is preliminary data.</text>
</comment>
<protein>
    <submittedName>
        <fullName evidence="1">Uncharacterized protein</fullName>
    </submittedName>
</protein>
<name>A0AAW1K0K1_POPJA</name>
<dbReference type="EMBL" id="JASPKY010000287">
    <property type="protein sequence ID" value="KAK9710920.1"/>
    <property type="molecule type" value="Genomic_DNA"/>
</dbReference>